<dbReference type="OrthoDB" id="982433at2"/>
<evidence type="ECO:0008006" key="3">
    <source>
        <dbReference type="Google" id="ProtNLM"/>
    </source>
</evidence>
<name>A0A5S5C0V6_9FLAO</name>
<protein>
    <recommendedName>
        <fullName evidence="3">Deoxyribose-phosphate aldolase</fullName>
    </recommendedName>
</protein>
<proteinExistence type="predicted"/>
<reference evidence="1 2" key="1">
    <citation type="submission" date="2019-07" db="EMBL/GenBank/DDBJ databases">
        <title>Genomic Encyclopedia of Archaeal and Bacterial Type Strains, Phase II (KMG-II): from individual species to whole genera.</title>
        <authorList>
            <person name="Goeker M."/>
        </authorList>
    </citation>
    <scope>NUCLEOTIDE SEQUENCE [LARGE SCALE GENOMIC DNA]</scope>
    <source>
        <strain evidence="1 2">DSM 17527</strain>
    </source>
</reference>
<evidence type="ECO:0000313" key="1">
    <source>
        <dbReference type="EMBL" id="TYP72248.1"/>
    </source>
</evidence>
<gene>
    <name evidence="1" type="ORF">BD809_107133</name>
</gene>
<evidence type="ECO:0000313" key="2">
    <source>
        <dbReference type="Proteomes" id="UP000324376"/>
    </source>
</evidence>
<organism evidence="1 2">
    <name type="scientific">Aquimarina intermedia</name>
    <dbReference type="NCBI Taxonomy" id="350814"/>
    <lineage>
        <taxon>Bacteria</taxon>
        <taxon>Pseudomonadati</taxon>
        <taxon>Bacteroidota</taxon>
        <taxon>Flavobacteriia</taxon>
        <taxon>Flavobacteriales</taxon>
        <taxon>Flavobacteriaceae</taxon>
        <taxon>Aquimarina</taxon>
    </lineage>
</organism>
<dbReference type="InterPro" id="IPR045444">
    <property type="entry name" value="DUF6503"/>
</dbReference>
<dbReference type="Proteomes" id="UP000324376">
    <property type="component" value="Unassembled WGS sequence"/>
</dbReference>
<accession>A0A5S5C0V6</accession>
<dbReference type="EMBL" id="VNHU01000007">
    <property type="protein sequence ID" value="TYP72248.1"/>
    <property type="molecule type" value="Genomic_DNA"/>
</dbReference>
<dbReference type="RefSeq" id="WP_148783123.1">
    <property type="nucleotide sequence ID" value="NZ_VNHU01000007.1"/>
</dbReference>
<comment type="caution">
    <text evidence="1">The sequence shown here is derived from an EMBL/GenBank/DDBJ whole genome shotgun (WGS) entry which is preliminary data.</text>
</comment>
<dbReference type="Pfam" id="PF20113">
    <property type="entry name" value="DUF6503"/>
    <property type="match status" value="1"/>
</dbReference>
<dbReference type="AlphaFoldDB" id="A0A5S5C0V6"/>
<sequence>MKSSLSSICIGVFLSLFTTVRSQDATQILSKAIAVAGGENYEKAIVHFAFRDKKYRSQRKEGVFSLERVQYSYNKQIKDVVSNRGLQRFVNGCETKVADSLITKISDGVNSVHYFAMLPYGLDNKAVNKKLVGTSQIDNNEYYKILVTFDQEGGGTDYEDKFMYWINKKTYTVDYLAYKYAVNGGGTRFRKAINPRVVNGLRFVDYINYKTDILKVPLDHLDKMFETNKLQEVSKILLENISVYLPKT</sequence>
<keyword evidence="2" id="KW-1185">Reference proteome</keyword>